<organism evidence="2 3">
    <name type="scientific">Cupriavidus oxalaticus</name>
    <dbReference type="NCBI Taxonomy" id="96344"/>
    <lineage>
        <taxon>Bacteria</taxon>
        <taxon>Pseudomonadati</taxon>
        <taxon>Pseudomonadota</taxon>
        <taxon>Betaproteobacteria</taxon>
        <taxon>Burkholderiales</taxon>
        <taxon>Burkholderiaceae</taxon>
        <taxon>Cupriavidus</taxon>
    </lineage>
</organism>
<protein>
    <submittedName>
        <fullName evidence="2">Uncharacterized protein</fullName>
    </submittedName>
</protein>
<gene>
    <name evidence="2" type="ORF">E0W60_31225</name>
</gene>
<dbReference type="Proteomes" id="UP000295294">
    <property type="component" value="Plasmid unnamed1"/>
</dbReference>
<keyword evidence="1" id="KW-0812">Transmembrane</keyword>
<keyword evidence="1" id="KW-0472">Membrane</keyword>
<keyword evidence="1" id="KW-1133">Transmembrane helix</keyword>
<feature type="transmembrane region" description="Helical" evidence="1">
    <location>
        <begin position="9"/>
        <end position="31"/>
    </location>
</feature>
<dbReference type="AlphaFoldDB" id="A0A4P7LIT5"/>
<dbReference type="KEGG" id="cox:E0W60_31225"/>
<proteinExistence type="predicted"/>
<keyword evidence="2" id="KW-0614">Plasmid</keyword>
<accession>A0A4P7LIT5</accession>
<geneLocation type="plasmid" evidence="2">
    <name>unnamed1</name>
</geneLocation>
<dbReference type="EMBL" id="CP038636">
    <property type="protein sequence ID" value="QBY55498.1"/>
    <property type="molecule type" value="Genomic_DNA"/>
</dbReference>
<name>A0A4P7LIT5_9BURK</name>
<feature type="transmembrane region" description="Helical" evidence="1">
    <location>
        <begin position="37"/>
        <end position="58"/>
    </location>
</feature>
<evidence type="ECO:0000313" key="3">
    <source>
        <dbReference type="Proteomes" id="UP000295294"/>
    </source>
</evidence>
<dbReference type="RefSeq" id="WP_135706739.1">
    <property type="nucleotide sequence ID" value="NZ_CP038636.1"/>
</dbReference>
<sequence>MEFSYTRVYVLMAVVMVAGGAFLVALDLPWWGTAGGLVVLFGWCMNSAATGDAVARLLKK</sequence>
<evidence type="ECO:0000313" key="2">
    <source>
        <dbReference type="EMBL" id="QBY55498.1"/>
    </source>
</evidence>
<evidence type="ECO:0000256" key="1">
    <source>
        <dbReference type="SAM" id="Phobius"/>
    </source>
</evidence>
<reference evidence="2 3" key="1">
    <citation type="submission" date="2019-03" db="EMBL/GenBank/DDBJ databases">
        <title>Efficiently degradation of phenoxyalkanoic acid herbicides by Cupriavidus oxalaticus strain X32.</title>
        <authorList>
            <person name="Sheng X."/>
        </authorList>
    </citation>
    <scope>NUCLEOTIDE SEQUENCE [LARGE SCALE GENOMIC DNA]</scope>
    <source>
        <strain evidence="2 3">X32</strain>
        <plasmid evidence="2 3">unnamed1</plasmid>
    </source>
</reference>